<dbReference type="STRING" id="1150600.ADIARSV_4264"/>
<evidence type="ECO:0000313" key="3">
    <source>
        <dbReference type="Proteomes" id="UP000014174"/>
    </source>
</evidence>
<keyword evidence="3" id="KW-1185">Reference proteome</keyword>
<dbReference type="EMBL" id="AQPN01000146">
    <property type="protein sequence ID" value="EOR92577.1"/>
    <property type="molecule type" value="Genomic_DNA"/>
</dbReference>
<dbReference type="AlphaFoldDB" id="R9GL71"/>
<dbReference type="Gene3D" id="3.10.310.50">
    <property type="match status" value="1"/>
</dbReference>
<protein>
    <recommendedName>
        <fullName evidence="1">TPM domain-containing protein</fullName>
    </recommendedName>
</protein>
<comment type="caution">
    <text evidence="2">The sequence shown here is derived from an EMBL/GenBank/DDBJ whole genome shotgun (WGS) entry which is preliminary data.</text>
</comment>
<feature type="domain" description="TPM" evidence="1">
    <location>
        <begin position="4"/>
        <end position="123"/>
    </location>
</feature>
<evidence type="ECO:0000313" key="2">
    <source>
        <dbReference type="EMBL" id="EOR92577.1"/>
    </source>
</evidence>
<accession>R9GL71</accession>
<gene>
    <name evidence="2" type="ORF">ADIARSV_4264</name>
</gene>
<dbReference type="PANTHER" id="PTHR30373:SF8">
    <property type="entry name" value="BLL7265 PROTEIN"/>
    <property type="match status" value="1"/>
</dbReference>
<proteinExistence type="predicted"/>
<dbReference type="PANTHER" id="PTHR30373">
    <property type="entry name" value="UPF0603 PROTEIN YGCG"/>
    <property type="match status" value="1"/>
</dbReference>
<dbReference type="Pfam" id="PF04536">
    <property type="entry name" value="TPM_phosphatase"/>
    <property type="match status" value="1"/>
</dbReference>
<organism evidence="2 3">
    <name type="scientific">Arcticibacter svalbardensis MN12-7</name>
    <dbReference type="NCBI Taxonomy" id="1150600"/>
    <lineage>
        <taxon>Bacteria</taxon>
        <taxon>Pseudomonadati</taxon>
        <taxon>Bacteroidota</taxon>
        <taxon>Sphingobacteriia</taxon>
        <taxon>Sphingobacteriales</taxon>
        <taxon>Sphingobacteriaceae</taxon>
        <taxon>Arcticibacter</taxon>
    </lineage>
</organism>
<sequence length="146" mass="16361">MSKNSAIFTDIEQEDIRKAIEHAEKSTSGEIRICVEKKCPVPDAFERASIYFLKIGMDKTALRNGVLIYIATDDHKFAIIGDEGINVRVHADFWDSTKEKMLAHFKNENLSLGIIAGINAAGEQLKKLFPSRDGDKNELSDDISYI</sequence>
<reference evidence="2 3" key="1">
    <citation type="journal article" date="2013" name="Genome Announc.">
        <title>Draft Genome Sequence of Arcticibacter svalbardensis Strain MN12-7T, a Member of the Family Sphingobacteriaceae Isolated from an Arctic Soil Sample.</title>
        <authorList>
            <person name="Shivaji S."/>
            <person name="Ara S."/>
            <person name="Prasad S."/>
            <person name="Manasa B.P."/>
            <person name="Begum Z."/>
            <person name="Singh A."/>
            <person name="Kumar Pinnaka A."/>
        </authorList>
    </citation>
    <scope>NUCLEOTIDE SEQUENCE [LARGE SCALE GENOMIC DNA]</scope>
    <source>
        <strain evidence="2 3">MN12-7</strain>
    </source>
</reference>
<dbReference type="OrthoDB" id="9786161at2"/>
<dbReference type="RefSeq" id="WP_016197479.1">
    <property type="nucleotide sequence ID" value="NZ_AQPN01000146.1"/>
</dbReference>
<dbReference type="InterPro" id="IPR007621">
    <property type="entry name" value="TPM_dom"/>
</dbReference>
<dbReference type="PATRIC" id="fig|1150600.3.peg.4218"/>
<name>R9GL71_9SPHI</name>
<evidence type="ECO:0000259" key="1">
    <source>
        <dbReference type="Pfam" id="PF04536"/>
    </source>
</evidence>
<dbReference type="Proteomes" id="UP000014174">
    <property type="component" value="Unassembled WGS sequence"/>
</dbReference>
<dbReference type="eggNOG" id="COG3762">
    <property type="taxonomic scope" value="Bacteria"/>
</dbReference>